<accession>F4QLB9</accession>
<gene>
    <name evidence="2" type="ORF">ABI_06980</name>
</gene>
<name>F4QLB9_9CAUL</name>
<protein>
    <submittedName>
        <fullName evidence="2">Uncharacterized protein</fullName>
    </submittedName>
</protein>
<organism evidence="2 3">
    <name type="scientific">Asticcacaulis biprosthecium C19</name>
    <dbReference type="NCBI Taxonomy" id="715226"/>
    <lineage>
        <taxon>Bacteria</taxon>
        <taxon>Pseudomonadati</taxon>
        <taxon>Pseudomonadota</taxon>
        <taxon>Alphaproteobacteria</taxon>
        <taxon>Caulobacterales</taxon>
        <taxon>Caulobacteraceae</taxon>
        <taxon>Asticcacaulis</taxon>
    </lineage>
</organism>
<keyword evidence="3" id="KW-1185">Reference proteome</keyword>
<feature type="region of interest" description="Disordered" evidence="1">
    <location>
        <begin position="1"/>
        <end position="20"/>
    </location>
</feature>
<feature type="compositionally biased region" description="Low complexity" evidence="1">
    <location>
        <begin position="1"/>
        <end position="19"/>
    </location>
</feature>
<dbReference type="AlphaFoldDB" id="F4QLB9"/>
<evidence type="ECO:0000256" key="1">
    <source>
        <dbReference type="SAM" id="MobiDB-lite"/>
    </source>
</evidence>
<dbReference type="Proteomes" id="UP000006512">
    <property type="component" value="Unassembled WGS sequence"/>
</dbReference>
<sequence>MLNPQATQARPAAQAPAQAGSFASALNAQKAFFQQVTQPKVTPATYTAADIAKATPQLNTAPAPAADDGAQPLKRPGSYVNIVI</sequence>
<dbReference type="HOGENOM" id="CLU_2520466_0_0_5"/>
<dbReference type="EMBL" id="GL883077">
    <property type="protein sequence ID" value="EGF92264.1"/>
    <property type="molecule type" value="Genomic_DNA"/>
</dbReference>
<reference evidence="3" key="1">
    <citation type="submission" date="2011-03" db="EMBL/GenBank/DDBJ databases">
        <title>Draft genome sequence of Brevundimonas diminuta.</title>
        <authorList>
            <person name="Brown P.J.B."/>
            <person name="Buechlein A."/>
            <person name="Hemmerich C."/>
            <person name="Brun Y.V."/>
        </authorList>
    </citation>
    <scope>NUCLEOTIDE SEQUENCE [LARGE SCALE GENOMIC DNA]</scope>
    <source>
        <strain evidence="3">C19</strain>
    </source>
</reference>
<evidence type="ECO:0000313" key="3">
    <source>
        <dbReference type="Proteomes" id="UP000006512"/>
    </source>
</evidence>
<proteinExistence type="predicted"/>
<evidence type="ECO:0000313" key="2">
    <source>
        <dbReference type="EMBL" id="EGF92264.1"/>
    </source>
</evidence>
<dbReference type="OrthoDB" id="7173985at2"/>